<gene>
    <name evidence="2" type="ORF">UFOPK3444_00964</name>
</gene>
<protein>
    <submittedName>
        <fullName evidence="2">Unannotated protein</fullName>
    </submittedName>
</protein>
<dbReference type="Gene3D" id="3.20.20.190">
    <property type="entry name" value="Phosphatidylinositol (PI) phosphodiesterase"/>
    <property type="match status" value="2"/>
</dbReference>
<organism evidence="2">
    <name type="scientific">freshwater metagenome</name>
    <dbReference type="NCBI Taxonomy" id="449393"/>
    <lineage>
        <taxon>unclassified sequences</taxon>
        <taxon>metagenomes</taxon>
        <taxon>ecological metagenomes</taxon>
    </lineage>
</organism>
<feature type="domain" description="GP-PDE" evidence="1">
    <location>
        <begin position="1"/>
        <end position="239"/>
    </location>
</feature>
<dbReference type="GO" id="GO:0008081">
    <property type="term" value="F:phosphoric diester hydrolase activity"/>
    <property type="evidence" value="ECO:0007669"/>
    <property type="project" value="InterPro"/>
</dbReference>
<dbReference type="PANTHER" id="PTHR46211">
    <property type="entry name" value="GLYCEROPHOSPHORYL DIESTER PHOSPHODIESTERASE"/>
    <property type="match status" value="1"/>
</dbReference>
<sequence>MNSTKLVRVGHKGAHAMHPGNTLESFDTALATGVDMIEFDILPSSPRDPHSPLVLAHDLDDIHSRTPVTLTAALDHLASPRFDGIDFDVDLKIPGYEARVARALTERNLQSRSLVSSQYERSLEAMKRAAPEIRVGWSVPKASRDWTKNPITMLPAFAMVMWLRRALPAQAADRIRRGVIDCVMAHWCVATEQLNDAVREAGGELFVWTVDDADRMQSLINIGVAGIISNDPRLFQTALITA</sequence>
<proteinExistence type="predicted"/>
<dbReference type="InterPro" id="IPR017946">
    <property type="entry name" value="PLC-like_Pdiesterase_TIM-brl"/>
</dbReference>
<dbReference type="InterPro" id="IPR030395">
    <property type="entry name" value="GP_PDE_dom"/>
</dbReference>
<accession>A0A6J7DWC9</accession>
<dbReference type="Pfam" id="PF03009">
    <property type="entry name" value="GDPD"/>
    <property type="match status" value="2"/>
</dbReference>
<dbReference type="PANTHER" id="PTHR46211:SF14">
    <property type="entry name" value="GLYCEROPHOSPHODIESTER PHOSPHODIESTERASE"/>
    <property type="match status" value="1"/>
</dbReference>
<evidence type="ECO:0000259" key="1">
    <source>
        <dbReference type="PROSITE" id="PS51704"/>
    </source>
</evidence>
<dbReference type="PROSITE" id="PS51704">
    <property type="entry name" value="GP_PDE"/>
    <property type="match status" value="1"/>
</dbReference>
<name>A0A6J7DWC9_9ZZZZ</name>
<evidence type="ECO:0000313" key="2">
    <source>
        <dbReference type="EMBL" id="CAB4874996.1"/>
    </source>
</evidence>
<reference evidence="2" key="1">
    <citation type="submission" date="2020-05" db="EMBL/GenBank/DDBJ databases">
        <authorList>
            <person name="Chiriac C."/>
            <person name="Salcher M."/>
            <person name="Ghai R."/>
            <person name="Kavagutti S V."/>
        </authorList>
    </citation>
    <scope>NUCLEOTIDE SEQUENCE</scope>
</reference>
<dbReference type="GO" id="GO:0006629">
    <property type="term" value="P:lipid metabolic process"/>
    <property type="evidence" value="ECO:0007669"/>
    <property type="project" value="InterPro"/>
</dbReference>
<dbReference type="CDD" id="cd08556">
    <property type="entry name" value="GDPD"/>
    <property type="match status" value="1"/>
</dbReference>
<dbReference type="EMBL" id="CAFBLU010000013">
    <property type="protein sequence ID" value="CAB4874996.1"/>
    <property type="molecule type" value="Genomic_DNA"/>
</dbReference>
<dbReference type="SUPFAM" id="SSF51695">
    <property type="entry name" value="PLC-like phosphodiesterases"/>
    <property type="match status" value="1"/>
</dbReference>
<dbReference type="AlphaFoldDB" id="A0A6J7DWC9"/>